<dbReference type="InterPro" id="IPR036514">
    <property type="entry name" value="SGNH_hydro_sf"/>
</dbReference>
<dbReference type="Pfam" id="PF13472">
    <property type="entry name" value="Lipase_GDSL_2"/>
    <property type="match status" value="1"/>
</dbReference>
<accession>A0ABT8D2D7</accession>
<dbReference type="PANTHER" id="PTHR30383">
    <property type="entry name" value="THIOESTERASE 1/PROTEASE 1/LYSOPHOSPHOLIPASE L1"/>
    <property type="match status" value="1"/>
</dbReference>
<dbReference type="InterPro" id="IPR051532">
    <property type="entry name" value="Ester_Hydrolysis_Enzymes"/>
</dbReference>
<dbReference type="SUPFAM" id="SSF52266">
    <property type="entry name" value="SGNH hydrolase"/>
    <property type="match status" value="1"/>
</dbReference>
<dbReference type="EMBL" id="JAUFRC010000001">
    <property type="protein sequence ID" value="MDN3710777.1"/>
    <property type="molecule type" value="Genomic_DNA"/>
</dbReference>
<comment type="caution">
    <text evidence="2">The sequence shown here is derived from an EMBL/GenBank/DDBJ whole genome shotgun (WGS) entry which is preliminary data.</text>
</comment>
<dbReference type="PANTHER" id="PTHR30383:SF24">
    <property type="entry name" value="THIOESTERASE 1_PROTEASE 1_LYSOPHOSPHOLIPASE L1"/>
    <property type="match status" value="1"/>
</dbReference>
<gene>
    <name evidence="2" type="ORF">QWZ10_01080</name>
</gene>
<dbReference type="Gene3D" id="3.40.50.1110">
    <property type="entry name" value="SGNH hydrolase"/>
    <property type="match status" value="1"/>
</dbReference>
<name>A0ABT8D2D7_9RHOB</name>
<evidence type="ECO:0000259" key="1">
    <source>
        <dbReference type="Pfam" id="PF13472"/>
    </source>
</evidence>
<reference evidence="3" key="1">
    <citation type="journal article" date="2019" name="Int. J. Syst. Evol. Microbiol.">
        <title>The Global Catalogue of Microorganisms (GCM) 10K type strain sequencing project: providing services to taxonomists for standard genome sequencing and annotation.</title>
        <authorList>
            <consortium name="The Broad Institute Genomics Platform"/>
            <consortium name="The Broad Institute Genome Sequencing Center for Infectious Disease"/>
            <person name="Wu L."/>
            <person name="Ma J."/>
        </authorList>
    </citation>
    <scope>NUCLEOTIDE SEQUENCE [LARGE SCALE GENOMIC DNA]</scope>
    <source>
        <strain evidence="3">CECT 8482</strain>
    </source>
</reference>
<protein>
    <submittedName>
        <fullName evidence="2">GDSL-type esterase/lipase family protein</fullName>
    </submittedName>
</protein>
<proteinExistence type="predicted"/>
<sequence>MLVFGDSLTEGYGLPPDQGLVAQLQRWLDAQGADAQAINAGLTGDTSYGGRIRIKWALRHRPDAVVVELGANDFLMGWALPDIEKNLDVIIRQAKAGGRPVLLVGITPPKTMQGISPDDIAAMWHRLAARHETLLLPDLYAPVWAASGPKTGPEPQSICKRTACICRPKGSSRQ</sequence>
<keyword evidence="3" id="KW-1185">Reference proteome</keyword>
<dbReference type="Proteomes" id="UP001243846">
    <property type="component" value="Unassembled WGS sequence"/>
</dbReference>
<evidence type="ECO:0000313" key="2">
    <source>
        <dbReference type="EMBL" id="MDN3710777.1"/>
    </source>
</evidence>
<feature type="domain" description="SGNH hydrolase-type esterase" evidence="1">
    <location>
        <begin position="3"/>
        <end position="139"/>
    </location>
</feature>
<organism evidence="2 3">
    <name type="scientific">Paracoccus cavernae</name>
    <dbReference type="NCBI Taxonomy" id="1571207"/>
    <lineage>
        <taxon>Bacteria</taxon>
        <taxon>Pseudomonadati</taxon>
        <taxon>Pseudomonadota</taxon>
        <taxon>Alphaproteobacteria</taxon>
        <taxon>Rhodobacterales</taxon>
        <taxon>Paracoccaceae</taxon>
        <taxon>Paracoccus</taxon>
    </lineage>
</organism>
<evidence type="ECO:0000313" key="3">
    <source>
        <dbReference type="Proteomes" id="UP001243846"/>
    </source>
</evidence>
<dbReference type="InterPro" id="IPR013830">
    <property type="entry name" value="SGNH_hydro"/>
</dbReference>